<dbReference type="EMBL" id="JABBWD010000004">
    <property type="protein sequence ID" value="KAG1781816.1"/>
    <property type="molecule type" value="Genomic_DNA"/>
</dbReference>
<organism evidence="2 3">
    <name type="scientific">Suillus placidus</name>
    <dbReference type="NCBI Taxonomy" id="48579"/>
    <lineage>
        <taxon>Eukaryota</taxon>
        <taxon>Fungi</taxon>
        <taxon>Dikarya</taxon>
        <taxon>Basidiomycota</taxon>
        <taxon>Agaricomycotina</taxon>
        <taxon>Agaricomycetes</taxon>
        <taxon>Agaricomycetidae</taxon>
        <taxon>Boletales</taxon>
        <taxon>Suillineae</taxon>
        <taxon>Suillaceae</taxon>
        <taxon>Suillus</taxon>
    </lineage>
</organism>
<proteinExistence type="predicted"/>
<dbReference type="AlphaFoldDB" id="A0A9P7D7V9"/>
<keyword evidence="3" id="KW-1185">Reference proteome</keyword>
<comment type="caution">
    <text evidence="2">The sequence shown here is derived from an EMBL/GenBank/DDBJ whole genome shotgun (WGS) entry which is preliminary data.</text>
</comment>
<feature type="compositionally biased region" description="Low complexity" evidence="1">
    <location>
        <begin position="126"/>
        <end position="135"/>
    </location>
</feature>
<evidence type="ECO:0000313" key="2">
    <source>
        <dbReference type="EMBL" id="KAG1781816.1"/>
    </source>
</evidence>
<evidence type="ECO:0000256" key="1">
    <source>
        <dbReference type="SAM" id="MobiDB-lite"/>
    </source>
</evidence>
<dbReference type="Proteomes" id="UP000714275">
    <property type="component" value="Unassembled WGS sequence"/>
</dbReference>
<name>A0A9P7D7V9_9AGAM</name>
<reference evidence="2" key="1">
    <citation type="journal article" date="2020" name="New Phytol.">
        <title>Comparative genomics reveals dynamic genome evolution in host specialist ectomycorrhizal fungi.</title>
        <authorList>
            <person name="Lofgren L.A."/>
            <person name="Nguyen N.H."/>
            <person name="Vilgalys R."/>
            <person name="Ruytinx J."/>
            <person name="Liao H.L."/>
            <person name="Branco S."/>
            <person name="Kuo A."/>
            <person name="LaButti K."/>
            <person name="Lipzen A."/>
            <person name="Andreopoulos W."/>
            <person name="Pangilinan J."/>
            <person name="Riley R."/>
            <person name="Hundley H."/>
            <person name="Na H."/>
            <person name="Barry K."/>
            <person name="Grigoriev I.V."/>
            <person name="Stajich J.E."/>
            <person name="Kennedy P.G."/>
        </authorList>
    </citation>
    <scope>NUCLEOTIDE SEQUENCE</scope>
    <source>
        <strain evidence="2">DOB743</strain>
    </source>
</reference>
<evidence type="ECO:0000313" key="3">
    <source>
        <dbReference type="Proteomes" id="UP000714275"/>
    </source>
</evidence>
<accession>A0A9P7D7V9</accession>
<protein>
    <submittedName>
        <fullName evidence="2">Uncharacterized protein</fullName>
    </submittedName>
</protein>
<dbReference type="OrthoDB" id="2691107at2759"/>
<feature type="region of interest" description="Disordered" evidence="1">
    <location>
        <begin position="90"/>
        <end position="168"/>
    </location>
</feature>
<gene>
    <name evidence="2" type="ORF">EV702DRAFT_1192484</name>
</gene>
<feature type="compositionally biased region" description="Basic and acidic residues" evidence="1">
    <location>
        <begin position="159"/>
        <end position="168"/>
    </location>
</feature>
<sequence>MMQTTNGLTSRLAEEFTEGPCIAGPSPSLVDLVGEDVPANPRAPAHPLPEGGRWINPRQAELMEEALWMGMETAKRQREWRDWNIAEWKAKRTRHAASVPPGSQNMDLGEGPSATRTAPPSPRTPTPSTSRAVSTHPRTSTCMDVDEDEEGASPCLKATGEDTGKSVS</sequence>